<dbReference type="AlphaFoldDB" id="A0A2D0B6H2"/>
<accession>A0A2D0B6H2</accession>
<gene>
    <name evidence="2" type="ORF">CEJ42_08585</name>
</gene>
<feature type="region of interest" description="Disordered" evidence="1">
    <location>
        <begin position="77"/>
        <end position="117"/>
    </location>
</feature>
<proteinExistence type="predicted"/>
<evidence type="ECO:0000313" key="3">
    <source>
        <dbReference type="Proteomes" id="UP000197596"/>
    </source>
</evidence>
<protein>
    <submittedName>
        <fullName evidence="2">Uncharacterized protein</fullName>
    </submittedName>
</protein>
<organism evidence="2 3">
    <name type="scientific">Herbaspirillum robiniae</name>
    <dbReference type="NCBI Taxonomy" id="2014887"/>
    <lineage>
        <taxon>Bacteria</taxon>
        <taxon>Pseudomonadati</taxon>
        <taxon>Pseudomonadota</taxon>
        <taxon>Betaproteobacteria</taxon>
        <taxon>Burkholderiales</taxon>
        <taxon>Oxalobacteraceae</taxon>
        <taxon>Herbaspirillum</taxon>
    </lineage>
</organism>
<evidence type="ECO:0000313" key="2">
    <source>
        <dbReference type="EMBL" id="OWY29895.1"/>
    </source>
</evidence>
<dbReference type="RefSeq" id="WP_088750631.1">
    <property type="nucleotide sequence ID" value="NZ_NJGU01000004.1"/>
</dbReference>
<comment type="caution">
    <text evidence="2">The sequence shown here is derived from an EMBL/GenBank/DDBJ whole genome shotgun (WGS) entry which is preliminary data.</text>
</comment>
<dbReference type="Proteomes" id="UP000197596">
    <property type="component" value="Unassembled WGS sequence"/>
</dbReference>
<feature type="region of interest" description="Disordered" evidence="1">
    <location>
        <begin position="20"/>
        <end position="39"/>
    </location>
</feature>
<evidence type="ECO:0000256" key="1">
    <source>
        <dbReference type="SAM" id="MobiDB-lite"/>
    </source>
</evidence>
<reference evidence="2 3" key="1">
    <citation type="submission" date="2017-06" db="EMBL/GenBank/DDBJ databases">
        <title>Herbaspirillum phytohormonus sp. nov., isolated from the root nodule of Robinia pseudoacacia in lead-zinc mine.</title>
        <authorList>
            <person name="Fan M."/>
            <person name="Lin Y."/>
        </authorList>
    </citation>
    <scope>NUCLEOTIDE SEQUENCE [LARGE SCALE GENOMIC DNA]</scope>
    <source>
        <strain evidence="2 3">HZ10</strain>
    </source>
</reference>
<dbReference type="EMBL" id="NJGU01000004">
    <property type="protein sequence ID" value="OWY29895.1"/>
    <property type="molecule type" value="Genomic_DNA"/>
</dbReference>
<sequence length="117" mass="12540">MRQSILPIPNFAQVFGAGIGSVSPTPVASGQAPEPGPIDKEIRRINSAHEPAVREVASDNELGRDIVDEDARRLAAQSRSVKKNERARQAQRVQDAVDGALEDSFPASDPVDRSRGA</sequence>
<name>A0A2D0B6H2_9BURK</name>